<evidence type="ECO:0000313" key="1">
    <source>
        <dbReference type="EMBL" id="AOW01555.1"/>
    </source>
</evidence>
<dbReference type="Proteomes" id="UP000182444">
    <property type="component" value="Chromosome 1B"/>
</dbReference>
<reference evidence="1 2" key="1">
    <citation type="journal article" date="2016" name="PLoS ONE">
        <title>Sequence Assembly of Yarrowia lipolytica Strain W29/CLIB89 Shows Transposable Element Diversity.</title>
        <authorList>
            <person name="Magnan C."/>
            <person name="Yu J."/>
            <person name="Chang I."/>
            <person name="Jahn E."/>
            <person name="Kanomata Y."/>
            <person name="Wu J."/>
            <person name="Zeller M."/>
            <person name="Oakes M."/>
            <person name="Baldi P."/>
            <person name="Sandmeyer S."/>
        </authorList>
    </citation>
    <scope>NUCLEOTIDE SEQUENCE [LARGE SCALE GENOMIC DNA]</scope>
    <source>
        <strain evidence="2">CLIB89(W29)</strain>
    </source>
</reference>
<accession>A0A1D8N7E5</accession>
<dbReference type="EMBL" id="CP017554">
    <property type="protein sequence ID" value="AOW01555.1"/>
    <property type="molecule type" value="Genomic_DNA"/>
</dbReference>
<name>A0A1D8N7E5_YARLL</name>
<sequence>MTNGITQAVHKPQPHLRFYCLGSTSVQLSSSIPCQGSINLHRHPRKSTFSSLPSSEAVPQVYLKGASDIQDN</sequence>
<organism evidence="1 2">
    <name type="scientific">Yarrowia lipolytica</name>
    <name type="common">Candida lipolytica</name>
    <dbReference type="NCBI Taxonomy" id="4952"/>
    <lineage>
        <taxon>Eukaryota</taxon>
        <taxon>Fungi</taxon>
        <taxon>Dikarya</taxon>
        <taxon>Ascomycota</taxon>
        <taxon>Saccharomycotina</taxon>
        <taxon>Dipodascomycetes</taxon>
        <taxon>Dipodascales</taxon>
        <taxon>Dipodascales incertae sedis</taxon>
        <taxon>Yarrowia</taxon>
    </lineage>
</organism>
<evidence type="ECO:0000313" key="2">
    <source>
        <dbReference type="Proteomes" id="UP000182444"/>
    </source>
</evidence>
<dbReference type="VEuPathDB" id="FungiDB:YALI1_B15301g"/>
<dbReference type="AlphaFoldDB" id="A0A1D8N7E5"/>
<dbReference type="GeneID" id="94582719"/>
<proteinExistence type="predicted"/>
<protein>
    <submittedName>
        <fullName evidence="1">Uncharacterized protein</fullName>
    </submittedName>
</protein>
<dbReference type="RefSeq" id="XP_068138170.1">
    <property type="nucleotide sequence ID" value="XM_068282069.1"/>
</dbReference>
<gene>
    <name evidence="1" type="ORF">YALI1_B15301g</name>
</gene>